<feature type="repeat" description="ANK" evidence="3">
    <location>
        <begin position="393"/>
        <end position="426"/>
    </location>
</feature>
<dbReference type="PANTHER" id="PTHR24173">
    <property type="entry name" value="ANKYRIN REPEAT CONTAINING"/>
    <property type="match status" value="1"/>
</dbReference>
<accession>U4KW88</accession>
<dbReference type="PROSITE" id="PS50088">
    <property type="entry name" value="ANK_REPEAT"/>
    <property type="match status" value="3"/>
</dbReference>
<feature type="repeat" description="ANK" evidence="3">
    <location>
        <begin position="121"/>
        <end position="157"/>
    </location>
</feature>
<dbReference type="Gene3D" id="1.25.40.20">
    <property type="entry name" value="Ankyrin repeat-containing domain"/>
    <property type="match status" value="2"/>
</dbReference>
<dbReference type="STRING" id="1076935.U4KW88"/>
<dbReference type="SMART" id="SM00248">
    <property type="entry name" value="ANK"/>
    <property type="match status" value="8"/>
</dbReference>
<dbReference type="eggNOG" id="KOG4177">
    <property type="taxonomic scope" value="Eukaryota"/>
</dbReference>
<evidence type="ECO:0000256" key="1">
    <source>
        <dbReference type="ARBA" id="ARBA00022737"/>
    </source>
</evidence>
<evidence type="ECO:0000313" key="4">
    <source>
        <dbReference type="EMBL" id="CCX05702.1"/>
    </source>
</evidence>
<organism evidence="4 5">
    <name type="scientific">Pyronema omphalodes (strain CBS 100304)</name>
    <name type="common">Pyronema confluens</name>
    <dbReference type="NCBI Taxonomy" id="1076935"/>
    <lineage>
        <taxon>Eukaryota</taxon>
        <taxon>Fungi</taxon>
        <taxon>Dikarya</taxon>
        <taxon>Ascomycota</taxon>
        <taxon>Pezizomycotina</taxon>
        <taxon>Pezizomycetes</taxon>
        <taxon>Pezizales</taxon>
        <taxon>Pyronemataceae</taxon>
        <taxon>Pyronema</taxon>
    </lineage>
</organism>
<keyword evidence="5" id="KW-1185">Reference proteome</keyword>
<dbReference type="SUPFAM" id="SSF48403">
    <property type="entry name" value="Ankyrin repeat"/>
    <property type="match status" value="2"/>
</dbReference>
<proteinExistence type="predicted"/>
<evidence type="ECO:0000313" key="5">
    <source>
        <dbReference type="Proteomes" id="UP000018144"/>
    </source>
</evidence>
<dbReference type="OrthoDB" id="5221014at2759"/>
<dbReference type="InterPro" id="IPR036770">
    <property type="entry name" value="Ankyrin_rpt-contain_sf"/>
</dbReference>
<evidence type="ECO:0000256" key="3">
    <source>
        <dbReference type="PROSITE-ProRule" id="PRU00023"/>
    </source>
</evidence>
<dbReference type="EMBL" id="HF935266">
    <property type="protein sequence ID" value="CCX05702.1"/>
    <property type="molecule type" value="Genomic_DNA"/>
</dbReference>
<protein>
    <submittedName>
        <fullName evidence="4">Similar to Ankyrin repeat domain-containing protein 50 acc. no. Q9ULJ7</fullName>
    </submittedName>
</protein>
<keyword evidence="1" id="KW-0677">Repeat</keyword>
<dbReference type="Pfam" id="PF12796">
    <property type="entry name" value="Ank_2"/>
    <property type="match status" value="2"/>
</dbReference>
<dbReference type="Proteomes" id="UP000018144">
    <property type="component" value="Unassembled WGS sequence"/>
</dbReference>
<dbReference type="InterPro" id="IPR002110">
    <property type="entry name" value="Ankyrin_rpt"/>
</dbReference>
<name>U4KW88_PYROM</name>
<gene>
    <name evidence="4" type="ORF">PCON_05289</name>
</gene>
<dbReference type="PROSITE" id="PS50297">
    <property type="entry name" value="ANK_REP_REGION"/>
    <property type="match status" value="1"/>
</dbReference>
<sequence length="539" mass="60935">MTMTTRRIIYTSAPMVFPLEVWDMIVEVAPTAALYNLSPTSRLFYYLCRIQLARRGAKYSMDWTCHRKQSEERIDEPCEHCDCPDRMPVLFVIRKGHADLLKRFLVHGYSANYKFVHCSHGFFSALHEAVTIPYSESKAKIVQMLLDYGADVDCESSWDMTPMIYGASHGMDSRTAQLLLDHKASVNKQRDAALSAACYGQNFELAQFFLQQRANVNHKDPEFHLTPLHQVLLGDVGKNTEHIIDLLLQNGASPHDYMATGITPLHFAIFSIKWDKISKGLRARVVKMMLEAPLGNGKLPKWPPPRGIDLYGAMAQNNRHLQIPLLHNAFIIQEVGECSRVIDLLIAHATMEELNQKNALGYTVMQLAAMYGDTIVLETLIKRGADVNIVDFNNLTALHLAANRHRIKIIEKLVSVEGVNINAVDSFGRTALHLVFGDFIVFDLPYDPWPQTYKDKPSVVIALLVGVLKMDVNAKDNNGSTALDLAIKQRKKLESRGKEPMQWRGSPCYCGYDDLVKSIKVLEYYGGKTNNEAWWRCPP</sequence>
<feature type="repeat" description="ANK" evidence="3">
    <location>
        <begin position="360"/>
        <end position="392"/>
    </location>
</feature>
<keyword evidence="2 3" id="KW-0040">ANK repeat</keyword>
<dbReference type="PANTHER" id="PTHR24173:SF74">
    <property type="entry name" value="ANKYRIN REPEAT DOMAIN-CONTAINING PROTEIN 16"/>
    <property type="match status" value="1"/>
</dbReference>
<dbReference type="AlphaFoldDB" id="U4KW88"/>
<reference evidence="4 5" key="1">
    <citation type="journal article" date="2013" name="PLoS Genet.">
        <title>The genome and development-dependent transcriptomes of Pyronema confluens: a window into fungal evolution.</title>
        <authorList>
            <person name="Traeger S."/>
            <person name="Altegoer F."/>
            <person name="Freitag M."/>
            <person name="Gabaldon T."/>
            <person name="Kempken F."/>
            <person name="Kumar A."/>
            <person name="Marcet-Houben M."/>
            <person name="Poggeler S."/>
            <person name="Stajich J.E."/>
            <person name="Nowrousian M."/>
        </authorList>
    </citation>
    <scope>NUCLEOTIDE SEQUENCE [LARGE SCALE GENOMIC DNA]</scope>
    <source>
        <strain evidence="5">CBS 100304</strain>
        <tissue evidence="4">Vegetative mycelium</tissue>
    </source>
</reference>
<evidence type="ECO:0000256" key="2">
    <source>
        <dbReference type="ARBA" id="ARBA00023043"/>
    </source>
</evidence>